<protein>
    <submittedName>
        <fullName evidence="1">Uncharacterized protein</fullName>
    </submittedName>
</protein>
<sequence length="244" mass="26837">MATSRASSAWAPTAGWRATGMVVEPWMAFLRHRRDSFLFQDMSVVDVVDSVFGNYNGQGKLVAQGQALLLARGLGVQAMAFLKQLEAEALDRHWFRQANSIQRRIEKRLRDGGAKGTMQELRIKHAVCAITALSIFPAIGRADARRDTRTATELAGALASLVGTLKETRADFYEKALFKAVPDWAYKTHRAGVAKVTESELLRLKGVAARYVAAGMVVGVVWDSVDGVTVWKENNRILARAYAA</sequence>
<dbReference type="Proteomes" id="UP000257139">
    <property type="component" value="Chromosome CBM2594_b"/>
</dbReference>
<gene>
    <name evidence="1" type="ORF">CBM2594_B50305</name>
</gene>
<evidence type="ECO:0000313" key="1">
    <source>
        <dbReference type="EMBL" id="SPC23064.1"/>
    </source>
</evidence>
<organism evidence="1 2">
    <name type="scientific">Cupriavidus taiwanensis</name>
    <dbReference type="NCBI Taxonomy" id="164546"/>
    <lineage>
        <taxon>Bacteria</taxon>
        <taxon>Pseudomonadati</taxon>
        <taxon>Pseudomonadota</taxon>
        <taxon>Betaproteobacteria</taxon>
        <taxon>Burkholderiales</taxon>
        <taxon>Burkholderiaceae</taxon>
        <taxon>Cupriavidus</taxon>
    </lineage>
</organism>
<evidence type="ECO:0000313" key="2">
    <source>
        <dbReference type="Proteomes" id="UP000257139"/>
    </source>
</evidence>
<name>A0A7Z7JG93_9BURK</name>
<dbReference type="Gene3D" id="3.55.50.10">
    <property type="entry name" value="Baseplate protein-like domains"/>
    <property type="match status" value="1"/>
</dbReference>
<accession>A0A7Z7JG93</accession>
<dbReference type="Gene3D" id="2.30.110.50">
    <property type="match status" value="1"/>
</dbReference>
<reference evidence="1 2" key="1">
    <citation type="submission" date="2018-01" db="EMBL/GenBank/DDBJ databases">
        <authorList>
            <person name="Clerissi C."/>
        </authorList>
    </citation>
    <scope>NUCLEOTIDE SEQUENCE [LARGE SCALE GENOMIC DNA]</scope>
    <source>
        <strain evidence="1">Cupriavidus taiwanensis STM 6021</strain>
    </source>
</reference>
<dbReference type="AlphaFoldDB" id="A0A7Z7JG93"/>
<dbReference type="SUPFAM" id="SSF69279">
    <property type="entry name" value="Phage tail proteins"/>
    <property type="match status" value="1"/>
</dbReference>
<dbReference type="EMBL" id="LT978514">
    <property type="protein sequence ID" value="SPC23064.1"/>
    <property type="molecule type" value="Genomic_DNA"/>
</dbReference>
<proteinExistence type="predicted"/>